<feature type="domain" description="Uncharacterized protein YyaB-like PH" evidence="1">
    <location>
        <begin position="2"/>
        <end position="59"/>
    </location>
</feature>
<dbReference type="EMBL" id="JBHULR010000005">
    <property type="protein sequence ID" value="MFD2548691.1"/>
    <property type="molecule type" value="Genomic_DNA"/>
</dbReference>
<accession>A0ABW5KM40</accession>
<gene>
    <name evidence="2" type="ORF">ACFSR5_13650</name>
</gene>
<name>A0ABW5KM40_9SPHI</name>
<reference evidence="3" key="1">
    <citation type="journal article" date="2019" name="Int. J. Syst. Evol. Microbiol.">
        <title>The Global Catalogue of Microorganisms (GCM) 10K type strain sequencing project: providing services to taxonomists for standard genome sequencing and annotation.</title>
        <authorList>
            <consortium name="The Broad Institute Genomics Platform"/>
            <consortium name="The Broad Institute Genome Sequencing Center for Infectious Disease"/>
            <person name="Wu L."/>
            <person name="Ma J."/>
        </authorList>
    </citation>
    <scope>NUCLEOTIDE SEQUENCE [LARGE SCALE GENOMIC DNA]</scope>
    <source>
        <strain evidence="3">KCTC 42662</strain>
    </source>
</reference>
<dbReference type="Pfam" id="PF06713">
    <property type="entry name" value="bPH_4"/>
    <property type="match status" value="1"/>
</dbReference>
<dbReference type="InterPro" id="IPR009589">
    <property type="entry name" value="PH_YyaB-like"/>
</dbReference>
<comment type="caution">
    <text evidence="2">The sequence shown here is derived from an EMBL/GenBank/DDBJ whole genome shotgun (WGS) entry which is preliminary data.</text>
</comment>
<protein>
    <submittedName>
        <fullName evidence="2">PH domain-containing protein</fullName>
    </submittedName>
</protein>
<evidence type="ECO:0000313" key="2">
    <source>
        <dbReference type="EMBL" id="MFD2548691.1"/>
    </source>
</evidence>
<organism evidence="2 3">
    <name type="scientific">Sphingobacterium suaedae</name>
    <dbReference type="NCBI Taxonomy" id="1686402"/>
    <lineage>
        <taxon>Bacteria</taxon>
        <taxon>Pseudomonadati</taxon>
        <taxon>Bacteroidota</taxon>
        <taxon>Sphingobacteriia</taxon>
        <taxon>Sphingobacteriales</taxon>
        <taxon>Sphingobacteriaceae</taxon>
        <taxon>Sphingobacterium</taxon>
    </lineage>
</organism>
<evidence type="ECO:0000259" key="1">
    <source>
        <dbReference type="Pfam" id="PF06713"/>
    </source>
</evidence>
<proteinExistence type="predicted"/>
<dbReference type="Proteomes" id="UP001597545">
    <property type="component" value="Unassembled WGS sequence"/>
</dbReference>
<dbReference type="RefSeq" id="WP_380904849.1">
    <property type="nucleotide sequence ID" value="NZ_JBHUEG010000004.1"/>
</dbReference>
<keyword evidence="3" id="KW-1185">Reference proteome</keyword>
<evidence type="ECO:0000313" key="3">
    <source>
        <dbReference type="Proteomes" id="UP001597545"/>
    </source>
</evidence>
<sequence length="65" mass="7697">MDISGIRIIERGNSIWTSGFFYFWYPYQKGLNVHYNIQDEIFVNPKQQAAFITKLLEINPSIEIK</sequence>